<dbReference type="Proteomes" id="UP000321362">
    <property type="component" value="Chromosome"/>
</dbReference>
<protein>
    <recommendedName>
        <fullName evidence="4">Periplasmic heavy metal sensor</fullName>
    </recommendedName>
</protein>
<evidence type="ECO:0000256" key="1">
    <source>
        <dbReference type="SAM" id="SignalP"/>
    </source>
</evidence>
<proteinExistence type="predicted"/>
<dbReference type="AlphaFoldDB" id="A0A5B8W3J5"/>
<organism evidence="2 3">
    <name type="scientific">Mucilaginibacter ginsenosidivorax</name>
    <dbReference type="NCBI Taxonomy" id="862126"/>
    <lineage>
        <taxon>Bacteria</taxon>
        <taxon>Pseudomonadati</taxon>
        <taxon>Bacteroidota</taxon>
        <taxon>Sphingobacteriia</taxon>
        <taxon>Sphingobacteriales</taxon>
        <taxon>Sphingobacteriaceae</taxon>
        <taxon>Mucilaginibacter</taxon>
    </lineage>
</organism>
<feature type="chain" id="PRO_5022788263" description="Periplasmic heavy metal sensor" evidence="1">
    <location>
        <begin position="21"/>
        <end position="124"/>
    </location>
</feature>
<dbReference type="KEGG" id="mgk:FSB76_16820"/>
<name>A0A5B8W3J5_9SPHI</name>
<sequence length="124" mass="13484">MKKLILLCCLFIGLTTASFAQMAAGSKPEEKAMELQKKLKLTDPQCKKVAAIYTESSAKFDKIKTETKGDNTKMLVAIEPLRTATIKKIKAVLTPAQKLKYDELVKSSKAAGGTGWSDGWSASK</sequence>
<evidence type="ECO:0000313" key="2">
    <source>
        <dbReference type="EMBL" id="QEC77522.1"/>
    </source>
</evidence>
<dbReference type="EMBL" id="CP042437">
    <property type="protein sequence ID" value="QEC77522.1"/>
    <property type="molecule type" value="Genomic_DNA"/>
</dbReference>
<accession>A0A5B8W3J5</accession>
<keyword evidence="1" id="KW-0732">Signal</keyword>
<evidence type="ECO:0008006" key="4">
    <source>
        <dbReference type="Google" id="ProtNLM"/>
    </source>
</evidence>
<reference evidence="2 3" key="1">
    <citation type="journal article" date="2013" name="J. Microbiol.">
        <title>Mucilaginibacter ginsenosidivorax sp. nov., with ginsenoside converting activity isolated from sediment.</title>
        <authorList>
            <person name="Kim J.K."/>
            <person name="Choi T.E."/>
            <person name="Liu Q.M."/>
            <person name="Park H.Y."/>
            <person name="Yi T.H."/>
            <person name="Yoon M.H."/>
            <person name="Kim S.C."/>
            <person name="Im W.T."/>
        </authorList>
    </citation>
    <scope>NUCLEOTIDE SEQUENCE [LARGE SCALE GENOMIC DNA]</scope>
    <source>
        <strain evidence="2 3">KHI28</strain>
    </source>
</reference>
<keyword evidence="3" id="KW-1185">Reference proteome</keyword>
<evidence type="ECO:0000313" key="3">
    <source>
        <dbReference type="Proteomes" id="UP000321362"/>
    </source>
</evidence>
<dbReference type="RefSeq" id="WP_147055292.1">
    <property type="nucleotide sequence ID" value="NZ_CP042437.1"/>
</dbReference>
<gene>
    <name evidence="2" type="ORF">FSB76_16820</name>
</gene>
<dbReference type="OrthoDB" id="797492at2"/>
<feature type="signal peptide" evidence="1">
    <location>
        <begin position="1"/>
        <end position="20"/>
    </location>
</feature>